<dbReference type="InterPro" id="IPR000792">
    <property type="entry name" value="Tscrpt_reg_LuxR_C"/>
</dbReference>
<dbReference type="PRINTS" id="PR00038">
    <property type="entry name" value="HTHLUXR"/>
</dbReference>
<dbReference type="SMART" id="SM00421">
    <property type="entry name" value="HTH_LUXR"/>
    <property type="match status" value="1"/>
</dbReference>
<evidence type="ECO:0000256" key="2">
    <source>
        <dbReference type="ARBA" id="ARBA00023125"/>
    </source>
</evidence>
<dbReference type="PANTHER" id="PTHR44688:SF16">
    <property type="entry name" value="DNA-BINDING TRANSCRIPTIONAL ACTIVATOR DEVR_DOSR"/>
    <property type="match status" value="1"/>
</dbReference>
<organism evidence="5 6">
    <name type="scientific">Autumnicola patrickiae</name>
    <dbReference type="NCBI Taxonomy" id="3075591"/>
    <lineage>
        <taxon>Bacteria</taxon>
        <taxon>Pseudomonadati</taxon>
        <taxon>Bacteroidota</taxon>
        <taxon>Flavobacteriia</taxon>
        <taxon>Flavobacteriales</taxon>
        <taxon>Flavobacteriaceae</taxon>
        <taxon>Autumnicola</taxon>
    </lineage>
</organism>
<comment type="caution">
    <text evidence="5">The sequence shown here is derived from an EMBL/GenBank/DDBJ whole genome shotgun (WGS) entry which is preliminary data.</text>
</comment>
<dbReference type="Pfam" id="PF00196">
    <property type="entry name" value="GerE"/>
    <property type="match status" value="1"/>
</dbReference>
<dbReference type="SUPFAM" id="SSF46894">
    <property type="entry name" value="C-terminal effector domain of the bipartite response regulators"/>
    <property type="match status" value="1"/>
</dbReference>
<feature type="domain" description="HTH luxR-type" evidence="4">
    <location>
        <begin position="48"/>
        <end position="113"/>
    </location>
</feature>
<dbReference type="RefSeq" id="WP_311684774.1">
    <property type="nucleotide sequence ID" value="NZ_JAVRHM010000011.1"/>
</dbReference>
<keyword evidence="6" id="KW-1185">Reference proteome</keyword>
<dbReference type="EMBL" id="JAVRHM010000011">
    <property type="protein sequence ID" value="MDT0690295.1"/>
    <property type="molecule type" value="Genomic_DNA"/>
</dbReference>
<dbReference type="InterPro" id="IPR036388">
    <property type="entry name" value="WH-like_DNA-bd_sf"/>
</dbReference>
<dbReference type="CDD" id="cd06170">
    <property type="entry name" value="LuxR_C_like"/>
    <property type="match status" value="1"/>
</dbReference>
<evidence type="ECO:0000256" key="3">
    <source>
        <dbReference type="ARBA" id="ARBA00023163"/>
    </source>
</evidence>
<protein>
    <submittedName>
        <fullName evidence="5">Helix-turn-helix transcriptional regulator</fullName>
    </submittedName>
</protein>
<reference evidence="5 6" key="1">
    <citation type="submission" date="2023-09" db="EMBL/GenBank/DDBJ databases">
        <authorList>
            <person name="Rey-Velasco X."/>
        </authorList>
    </citation>
    <scope>NUCLEOTIDE SEQUENCE [LARGE SCALE GENOMIC DNA]</scope>
    <source>
        <strain evidence="5 6">F188</strain>
    </source>
</reference>
<dbReference type="Proteomes" id="UP001261624">
    <property type="component" value="Unassembled WGS sequence"/>
</dbReference>
<evidence type="ECO:0000259" key="4">
    <source>
        <dbReference type="PROSITE" id="PS50043"/>
    </source>
</evidence>
<gene>
    <name evidence="5" type="ORF">RM549_10900</name>
</gene>
<dbReference type="PROSITE" id="PS50043">
    <property type="entry name" value="HTH_LUXR_2"/>
    <property type="match status" value="1"/>
</dbReference>
<evidence type="ECO:0000313" key="6">
    <source>
        <dbReference type="Proteomes" id="UP001261624"/>
    </source>
</evidence>
<dbReference type="Gene3D" id="1.10.10.10">
    <property type="entry name" value="Winged helix-like DNA-binding domain superfamily/Winged helix DNA-binding domain"/>
    <property type="match status" value="1"/>
</dbReference>
<keyword evidence="3" id="KW-0804">Transcription</keyword>
<dbReference type="PANTHER" id="PTHR44688">
    <property type="entry name" value="DNA-BINDING TRANSCRIPTIONAL ACTIVATOR DEVR_DOSR"/>
    <property type="match status" value="1"/>
</dbReference>
<accession>A0ABU3E2Z6</accession>
<keyword evidence="2" id="KW-0238">DNA-binding</keyword>
<dbReference type="InterPro" id="IPR016032">
    <property type="entry name" value="Sig_transdc_resp-reg_C-effctor"/>
</dbReference>
<keyword evidence="1" id="KW-0805">Transcription regulation</keyword>
<proteinExistence type="predicted"/>
<evidence type="ECO:0000256" key="1">
    <source>
        <dbReference type="ARBA" id="ARBA00023015"/>
    </source>
</evidence>
<sequence length="115" mass="13162">MASCRIFFKDREGNPSHTITVAIPIDQLKHIPNKAQRFLEESKFFRSNLSKFISLGSRAKEVLRLVALGKSSSEIAEELFTSVETVQTHRKLIKQKLDISSSYEFTLYAHAYDLI</sequence>
<evidence type="ECO:0000313" key="5">
    <source>
        <dbReference type="EMBL" id="MDT0690295.1"/>
    </source>
</evidence>
<name>A0ABU3E2Z6_9FLAO</name>